<dbReference type="Proteomes" id="UP000029843">
    <property type="component" value="Unassembled WGS sequence"/>
</dbReference>
<evidence type="ECO:0000256" key="6">
    <source>
        <dbReference type="PROSITE-ProRule" id="PRU10007"/>
    </source>
</evidence>
<dbReference type="PIRSF" id="PIRSF036492">
    <property type="entry name" value="ALDH"/>
    <property type="match status" value="1"/>
</dbReference>
<dbReference type="InterPro" id="IPR016162">
    <property type="entry name" value="Ald_DH_N"/>
</dbReference>
<feature type="domain" description="Aldehyde dehydrogenase" evidence="8">
    <location>
        <begin position="27"/>
        <end position="441"/>
    </location>
</feature>
<dbReference type="OrthoDB" id="9812625at2"/>
<evidence type="ECO:0000256" key="7">
    <source>
        <dbReference type="RuleBase" id="RU003345"/>
    </source>
</evidence>
<evidence type="ECO:0000256" key="3">
    <source>
        <dbReference type="ARBA" id="ARBA00023027"/>
    </source>
</evidence>
<evidence type="ECO:0000256" key="1">
    <source>
        <dbReference type="ARBA" id="ARBA00009986"/>
    </source>
</evidence>
<dbReference type="PATRIC" id="fig|28229.4.peg.2543"/>
<evidence type="ECO:0000256" key="2">
    <source>
        <dbReference type="ARBA" id="ARBA00023002"/>
    </source>
</evidence>
<dbReference type="Gene3D" id="3.40.605.10">
    <property type="entry name" value="Aldehyde Dehydrogenase, Chain A, domain 1"/>
    <property type="match status" value="1"/>
</dbReference>
<accession>A0A099KLG8</accession>
<dbReference type="PROSITE" id="PS00687">
    <property type="entry name" value="ALDEHYDE_DEHYDR_GLU"/>
    <property type="match status" value="1"/>
</dbReference>
<sequence>MVEITSQTALAETFLQQKAHFASNAYPSYQDRISDLTKLKAILVDNQQAFIDAMSQDFGHRSADDTKLGDILSSVMGINYAIKKLKGWMKPEKKHIGILFQPAKGKVVFQPKGVVGIIAPWNYPIFLAFGPLTTALAAGNTAMIKMSEYTPHTNILLAELVAKHFPSKKVAIVCGEADMAAAFSSVAFDHLFFTGSTGVGKLVMKAAAENLVPVTLELGGKSPTIIDDDIDIKTVVSRLVLGKTLNSGQTCVAPDYLFCPENKVAELTQAFKDAYQNMYPNPQENIDCTCIINDAQKARIDSLVADAKAKGATIIPLAADNNNGASRKMPLTILTNVNDDMSVMQQEIFGPLLPIIAYNNVEEAIAYINNKPRPLALYICSFNKRFQQNILLNTHAGGVCINDAAFHVINDDLPFGGIGASGMGQYHGSEGFKTFSHGKAVLSRGRISLGSLLFPPFGKKIHQLVYKLFIR</sequence>
<dbReference type="PANTHER" id="PTHR43570:SF20">
    <property type="entry name" value="ALDEHYDE DEHYDROGENASE ALDX-RELATED"/>
    <property type="match status" value="1"/>
</dbReference>
<protein>
    <recommendedName>
        <fullName evidence="4">Aldehyde dehydrogenase</fullName>
    </recommendedName>
</protein>
<gene>
    <name evidence="9" type="ORF">ND2E_0045</name>
</gene>
<comment type="similarity">
    <text evidence="1 4 7">Belongs to the aldehyde dehydrogenase family.</text>
</comment>
<dbReference type="RefSeq" id="WP_033094237.1">
    <property type="nucleotide sequence ID" value="NZ_JQED01000031.1"/>
</dbReference>
<dbReference type="AlphaFoldDB" id="A0A099KLG8"/>
<comment type="caution">
    <text evidence="9">The sequence shown here is derived from an EMBL/GenBank/DDBJ whole genome shotgun (WGS) entry which is preliminary data.</text>
</comment>
<dbReference type="GO" id="GO:0005737">
    <property type="term" value="C:cytoplasm"/>
    <property type="evidence" value="ECO:0007669"/>
    <property type="project" value="TreeGrafter"/>
</dbReference>
<dbReference type="InterPro" id="IPR012394">
    <property type="entry name" value="Aldehyde_DH_NAD(P)"/>
</dbReference>
<evidence type="ECO:0000259" key="8">
    <source>
        <dbReference type="Pfam" id="PF00171"/>
    </source>
</evidence>
<reference evidence="9 10" key="1">
    <citation type="submission" date="2014-08" db="EMBL/GenBank/DDBJ databases">
        <title>Genomic and Phenotypic Diversity of Colwellia psychrerythraea strains from Disparate Marine Basins.</title>
        <authorList>
            <person name="Techtmann S.M."/>
            <person name="Stelling S.C."/>
            <person name="Utturkar S.M."/>
            <person name="Alshibli N."/>
            <person name="Harris A."/>
            <person name="Brown S.D."/>
            <person name="Hazen T.C."/>
        </authorList>
    </citation>
    <scope>NUCLEOTIDE SEQUENCE [LARGE SCALE GENOMIC DNA]</scope>
    <source>
        <strain evidence="9 10">ND2E</strain>
    </source>
</reference>
<keyword evidence="2 4" id="KW-0560">Oxidoreductase</keyword>
<dbReference type="Gene3D" id="3.40.309.10">
    <property type="entry name" value="Aldehyde Dehydrogenase, Chain A, domain 2"/>
    <property type="match status" value="1"/>
</dbReference>
<name>A0A099KLG8_COLPS</name>
<dbReference type="InterPro" id="IPR016161">
    <property type="entry name" value="Ald_DH/histidinol_DH"/>
</dbReference>
<dbReference type="FunFam" id="3.40.605.10:FF:000004">
    <property type="entry name" value="Aldehyde dehydrogenase"/>
    <property type="match status" value="1"/>
</dbReference>
<dbReference type="SUPFAM" id="SSF53720">
    <property type="entry name" value="ALDH-like"/>
    <property type="match status" value="1"/>
</dbReference>
<dbReference type="InterPro" id="IPR015590">
    <property type="entry name" value="Aldehyde_DH_dom"/>
</dbReference>
<proteinExistence type="inferred from homology"/>
<dbReference type="GO" id="GO:0004029">
    <property type="term" value="F:aldehyde dehydrogenase (NAD+) activity"/>
    <property type="evidence" value="ECO:0007669"/>
    <property type="project" value="TreeGrafter"/>
</dbReference>
<dbReference type="Pfam" id="PF00171">
    <property type="entry name" value="Aldedh"/>
    <property type="match status" value="1"/>
</dbReference>
<dbReference type="FunFam" id="3.40.309.10:FF:000003">
    <property type="entry name" value="Aldehyde dehydrogenase"/>
    <property type="match status" value="1"/>
</dbReference>
<dbReference type="CDD" id="cd07133">
    <property type="entry name" value="ALDH_CALDH_CalB"/>
    <property type="match status" value="1"/>
</dbReference>
<feature type="active site" evidence="5 6">
    <location>
        <position position="217"/>
    </location>
</feature>
<evidence type="ECO:0000313" key="10">
    <source>
        <dbReference type="Proteomes" id="UP000029843"/>
    </source>
</evidence>
<evidence type="ECO:0000256" key="5">
    <source>
        <dbReference type="PIRSR" id="PIRSR036492-1"/>
    </source>
</evidence>
<organism evidence="9 10">
    <name type="scientific">Colwellia psychrerythraea</name>
    <name type="common">Vibrio psychroerythus</name>
    <dbReference type="NCBI Taxonomy" id="28229"/>
    <lineage>
        <taxon>Bacteria</taxon>
        <taxon>Pseudomonadati</taxon>
        <taxon>Pseudomonadota</taxon>
        <taxon>Gammaproteobacteria</taxon>
        <taxon>Alteromonadales</taxon>
        <taxon>Colwelliaceae</taxon>
        <taxon>Colwellia</taxon>
    </lineage>
</organism>
<dbReference type="EMBL" id="JQED01000031">
    <property type="protein sequence ID" value="KGJ90802.1"/>
    <property type="molecule type" value="Genomic_DNA"/>
</dbReference>
<dbReference type="GO" id="GO:0006081">
    <property type="term" value="P:aldehyde metabolic process"/>
    <property type="evidence" value="ECO:0007669"/>
    <property type="project" value="InterPro"/>
</dbReference>
<feature type="active site" evidence="5">
    <location>
        <position position="251"/>
    </location>
</feature>
<keyword evidence="3" id="KW-0520">NAD</keyword>
<dbReference type="PANTHER" id="PTHR43570">
    <property type="entry name" value="ALDEHYDE DEHYDROGENASE"/>
    <property type="match status" value="1"/>
</dbReference>
<evidence type="ECO:0000256" key="4">
    <source>
        <dbReference type="PIRNR" id="PIRNR036492"/>
    </source>
</evidence>
<dbReference type="InterPro" id="IPR029510">
    <property type="entry name" value="Ald_DH_CS_GLU"/>
</dbReference>
<evidence type="ECO:0000313" key="9">
    <source>
        <dbReference type="EMBL" id="KGJ90802.1"/>
    </source>
</evidence>
<dbReference type="InterPro" id="IPR016163">
    <property type="entry name" value="Ald_DH_C"/>
</dbReference>